<keyword evidence="6" id="KW-1185">Reference proteome</keyword>
<keyword evidence="4" id="KW-0812">Transmembrane</keyword>
<evidence type="ECO:0000256" key="3">
    <source>
        <dbReference type="SAM" id="MobiDB-lite"/>
    </source>
</evidence>
<dbReference type="PANTHER" id="PTHR11481:SF64">
    <property type="entry name" value="FC RECEPTOR-LIKE PROTEIN 4"/>
    <property type="match status" value="1"/>
</dbReference>
<dbReference type="InterPro" id="IPR003599">
    <property type="entry name" value="Ig_sub"/>
</dbReference>
<accession>A0A9W2Y0D2</accession>
<feature type="compositionally biased region" description="Basic and acidic residues" evidence="3">
    <location>
        <begin position="33"/>
        <end position="45"/>
    </location>
</feature>
<dbReference type="PROSITE" id="PS50835">
    <property type="entry name" value="IG_LIKE"/>
    <property type="match status" value="1"/>
</dbReference>
<dbReference type="SMART" id="SM00409">
    <property type="entry name" value="IG"/>
    <property type="match status" value="2"/>
</dbReference>
<evidence type="ECO:0000313" key="6">
    <source>
        <dbReference type="Proteomes" id="UP000515150"/>
    </source>
</evidence>
<proteinExistence type="predicted"/>
<sequence length="395" mass="44207">MDHYRLEVKEEDVDAYQDQNKSDTEQQGLSLTKQDRSTNTVKEEQQDVSTHPIKEEQQEPGLTEQERSTSRIKEEQPDLDHAAPTDQQVPIRSRLSQSQTISCTMEGSRLITLSGEMERVSVQQLLFVMSLLCSRPALARLTVTPSRSQWFVGDSVCLSCEDDDSIAEWRLRRNTTRRVSLCGDGWGTLNGSTCTISYILPLDSGVYWCESSLGFRSSSINITVSGGSVILLSPVLPVMEGQNMTIYCRTKKSSILTADFYKDGSLIRTEPTGHMTIHHVNKSDEGAYKCSINASEESPSSWIQVSVETTTKSANSASLLPDTLPLQLIFHVLLHLLVFCPYFISTLLMASLYGHRPSRLLLPVSMVMTSPSHAEQQLNDDYDDVITAFMTERCF</sequence>
<evidence type="ECO:0000256" key="2">
    <source>
        <dbReference type="ARBA" id="ARBA00023157"/>
    </source>
</evidence>
<dbReference type="InterPro" id="IPR050488">
    <property type="entry name" value="Ig_Fc_receptor"/>
</dbReference>
<dbReference type="GO" id="GO:0004888">
    <property type="term" value="F:transmembrane signaling receptor activity"/>
    <property type="evidence" value="ECO:0007669"/>
    <property type="project" value="TreeGrafter"/>
</dbReference>
<protein>
    <submittedName>
        <fullName evidence="7">Uncharacterized protein LOC114850794 isoform X3</fullName>
    </submittedName>
</protein>
<dbReference type="RefSeq" id="XP_055367461.1">
    <property type="nucleotide sequence ID" value="XM_055511486.1"/>
</dbReference>
<dbReference type="GO" id="GO:0009897">
    <property type="term" value="C:external side of plasma membrane"/>
    <property type="evidence" value="ECO:0007669"/>
    <property type="project" value="TreeGrafter"/>
</dbReference>
<dbReference type="InterPro" id="IPR013783">
    <property type="entry name" value="Ig-like_fold"/>
</dbReference>
<dbReference type="Gene3D" id="2.60.40.10">
    <property type="entry name" value="Immunoglobulins"/>
    <property type="match status" value="2"/>
</dbReference>
<dbReference type="GeneID" id="114850794"/>
<keyword evidence="1" id="KW-0732">Signal</keyword>
<dbReference type="GO" id="GO:0006955">
    <property type="term" value="P:immune response"/>
    <property type="evidence" value="ECO:0007669"/>
    <property type="project" value="TreeGrafter"/>
</dbReference>
<dbReference type="AlphaFoldDB" id="A0A9W2Y0D2"/>
<evidence type="ECO:0000256" key="1">
    <source>
        <dbReference type="ARBA" id="ARBA00022729"/>
    </source>
</evidence>
<evidence type="ECO:0000259" key="5">
    <source>
        <dbReference type="PROSITE" id="PS50835"/>
    </source>
</evidence>
<organism evidence="6 7">
    <name type="scientific">Betta splendens</name>
    <name type="common">Siamese fighting fish</name>
    <dbReference type="NCBI Taxonomy" id="158456"/>
    <lineage>
        <taxon>Eukaryota</taxon>
        <taxon>Metazoa</taxon>
        <taxon>Chordata</taxon>
        <taxon>Craniata</taxon>
        <taxon>Vertebrata</taxon>
        <taxon>Euteleostomi</taxon>
        <taxon>Actinopterygii</taxon>
        <taxon>Neopterygii</taxon>
        <taxon>Teleostei</taxon>
        <taxon>Neoteleostei</taxon>
        <taxon>Acanthomorphata</taxon>
        <taxon>Anabantaria</taxon>
        <taxon>Anabantiformes</taxon>
        <taxon>Anabantoidei</taxon>
        <taxon>Osphronemidae</taxon>
        <taxon>Betta</taxon>
    </lineage>
</organism>
<dbReference type="InterPro" id="IPR007110">
    <property type="entry name" value="Ig-like_dom"/>
</dbReference>
<dbReference type="SUPFAM" id="SSF48726">
    <property type="entry name" value="Immunoglobulin"/>
    <property type="match status" value="2"/>
</dbReference>
<keyword evidence="4" id="KW-0472">Membrane</keyword>
<feature type="transmembrane region" description="Helical" evidence="4">
    <location>
        <begin position="328"/>
        <end position="353"/>
    </location>
</feature>
<dbReference type="InterPro" id="IPR036179">
    <property type="entry name" value="Ig-like_dom_sf"/>
</dbReference>
<dbReference type="Proteomes" id="UP000515150">
    <property type="component" value="Chromosome 9"/>
</dbReference>
<evidence type="ECO:0000256" key="4">
    <source>
        <dbReference type="SAM" id="Phobius"/>
    </source>
</evidence>
<name>A0A9W2Y0D2_BETSP</name>
<keyword evidence="2" id="KW-1015">Disulfide bond</keyword>
<keyword evidence="4" id="KW-1133">Transmembrane helix</keyword>
<feature type="domain" description="Ig-like" evidence="5">
    <location>
        <begin position="227"/>
        <end position="306"/>
    </location>
</feature>
<dbReference type="GO" id="GO:0007166">
    <property type="term" value="P:cell surface receptor signaling pathway"/>
    <property type="evidence" value="ECO:0007669"/>
    <property type="project" value="TreeGrafter"/>
</dbReference>
<evidence type="ECO:0000313" key="7">
    <source>
        <dbReference type="RefSeq" id="XP_055367461.1"/>
    </source>
</evidence>
<reference evidence="7" key="1">
    <citation type="submission" date="2025-08" db="UniProtKB">
        <authorList>
            <consortium name="RefSeq"/>
        </authorList>
    </citation>
    <scope>IDENTIFICATION</scope>
</reference>
<feature type="compositionally biased region" description="Polar residues" evidence="3">
    <location>
        <begin position="85"/>
        <end position="98"/>
    </location>
</feature>
<dbReference type="PANTHER" id="PTHR11481">
    <property type="entry name" value="IMMUNOGLOBULIN FC RECEPTOR"/>
    <property type="match status" value="1"/>
</dbReference>
<feature type="compositionally biased region" description="Basic and acidic residues" evidence="3">
    <location>
        <begin position="64"/>
        <end position="83"/>
    </location>
</feature>
<feature type="region of interest" description="Disordered" evidence="3">
    <location>
        <begin position="1"/>
        <end position="98"/>
    </location>
</feature>
<gene>
    <name evidence="7" type="primary">LOC114850794</name>
</gene>